<evidence type="ECO:0008006" key="3">
    <source>
        <dbReference type="Google" id="ProtNLM"/>
    </source>
</evidence>
<dbReference type="PANTHER" id="PTHR42754:SF1">
    <property type="entry name" value="LIPOPROTEIN"/>
    <property type="match status" value="1"/>
</dbReference>
<protein>
    <recommendedName>
        <fullName evidence="3">PKD domain-containing protein</fullName>
    </recommendedName>
</protein>
<dbReference type="EMBL" id="MEUM01000082">
    <property type="protein sequence ID" value="OGC42105.1"/>
    <property type="molecule type" value="Genomic_DNA"/>
</dbReference>
<dbReference type="SUPFAM" id="SSF49299">
    <property type="entry name" value="PKD domain"/>
    <property type="match status" value="1"/>
</dbReference>
<dbReference type="PROSITE" id="PS51257">
    <property type="entry name" value="PROKAR_LIPOPROTEIN"/>
    <property type="match status" value="1"/>
</dbReference>
<dbReference type="InterPro" id="IPR013783">
    <property type="entry name" value="Ig-like_fold"/>
</dbReference>
<proteinExistence type="predicted"/>
<dbReference type="Proteomes" id="UP000177025">
    <property type="component" value="Unassembled WGS sequence"/>
</dbReference>
<evidence type="ECO:0000313" key="2">
    <source>
        <dbReference type="Proteomes" id="UP000177025"/>
    </source>
</evidence>
<name>A0A1F4UAY3_UNCW3</name>
<reference evidence="1 2" key="1">
    <citation type="journal article" date="2016" name="Nat. Commun.">
        <title>Thousands of microbial genomes shed light on interconnected biogeochemical processes in an aquifer system.</title>
        <authorList>
            <person name="Anantharaman K."/>
            <person name="Brown C.T."/>
            <person name="Hug L.A."/>
            <person name="Sharon I."/>
            <person name="Castelle C.J."/>
            <person name="Probst A.J."/>
            <person name="Thomas B.C."/>
            <person name="Singh A."/>
            <person name="Wilkins M.J."/>
            <person name="Karaoz U."/>
            <person name="Brodie E.L."/>
            <person name="Williams K.H."/>
            <person name="Hubbard S.S."/>
            <person name="Banfield J.F."/>
        </authorList>
    </citation>
    <scope>NUCLEOTIDE SEQUENCE [LARGE SCALE GENOMIC DNA]</scope>
</reference>
<dbReference type="InterPro" id="IPR035986">
    <property type="entry name" value="PKD_dom_sf"/>
</dbReference>
<dbReference type="AlphaFoldDB" id="A0A1F4UAY3"/>
<sequence length="485" mass="51985">MINATRLRSVLENTIFPVINALLIMAIISCSSNSAPDIPSIPSGLESGDAGNYSFSSSATDPDNDSIAIRFDWGDGAISNWSYYVASSETVSLTHNFSSAGIYEIRAQAYDQKEAESEWSDPHTLTVLSGGILWEKTFGGDREDYGYSVVENLSQHRYITVGRSRSAGNGGYDVYLFAVDTNGTQAWQLYFGGPVDDGAYDICKTNDGGYAITGYTFSYGVGGCDVYIIKTNDYGVLDWQTSCGGLNDEYGWDIEQTSDGGYIIVGYTNSFGNGGQDVYIIKLNSSGDTTWTKTIGGIDSDFAYGVEQTSDGGYIIAGTTYSFGAGNSDIYLIKLGANGDSLWAKTLGTSAADRGNDIAISGDGGYIIAGDNGNNVYIVKTDASGNISWQEEYGGSGTDYAYSIKPTSDGGYIITGASNSFSGSYYDTYLIKISATGDSLWARVSNLVHNDYGYDVIQTNDGGYTAVGYAYTLFDYDFSMIRLAP</sequence>
<accession>A0A1F4UAY3</accession>
<comment type="caution">
    <text evidence="1">The sequence shown here is derived from an EMBL/GenBank/DDBJ whole genome shotgun (WGS) entry which is preliminary data.</text>
</comment>
<dbReference type="Gene3D" id="2.60.40.10">
    <property type="entry name" value="Immunoglobulins"/>
    <property type="match status" value="1"/>
</dbReference>
<gene>
    <name evidence="1" type="ORF">A2Y85_03900</name>
</gene>
<dbReference type="SUPFAM" id="SSF69322">
    <property type="entry name" value="Tricorn protease domain 2"/>
    <property type="match status" value="1"/>
</dbReference>
<dbReference type="PANTHER" id="PTHR42754">
    <property type="entry name" value="ENDOGLUCANASE"/>
    <property type="match status" value="1"/>
</dbReference>
<organism evidence="1 2">
    <name type="scientific">candidate division WOR-3 bacterium RBG_13_43_14</name>
    <dbReference type="NCBI Taxonomy" id="1802590"/>
    <lineage>
        <taxon>Bacteria</taxon>
        <taxon>Bacteria division WOR-3</taxon>
    </lineage>
</organism>
<evidence type="ECO:0000313" key="1">
    <source>
        <dbReference type="EMBL" id="OGC42105.1"/>
    </source>
</evidence>